<sequence>MPMRWQVGGVTVTRLVELEMTGGSRFLLPQATPEAVREIPWLVPHFADESGKLRMSIHALVIETPGGRRILVDTCLGNDKQGRRIPHWNDRQGSFLQDMAAAGFPPESIDTVLCTHLHVDHVGWNTRLVEGRWVPTFPRARYLFGRREFEHWAQGEAGGEPQRAVFADSVQPVMQAGLAELVEADHRLCEEVRLVPSFGHTPGHCSVLIESGGEEALITGDIAHHPCQLARLDWNSTADSDPQQAEATRRAVFGGVAGRPVLVIGTHFAGPTAGRVVPDGEGFRLLVCW</sequence>
<keyword evidence="3" id="KW-0378">Hydrolase</keyword>
<evidence type="ECO:0000256" key="2">
    <source>
        <dbReference type="ARBA" id="ARBA00022723"/>
    </source>
</evidence>
<comment type="caution">
    <text evidence="6">The sequence shown here is derived from an EMBL/GenBank/DDBJ whole genome shotgun (WGS) entry which is preliminary data.</text>
</comment>
<protein>
    <submittedName>
        <fullName evidence="6">MBL fold metallo-hydrolase</fullName>
    </submittedName>
</protein>
<gene>
    <name evidence="6" type="ORF">Q7A36_02135</name>
</gene>
<dbReference type="EMBL" id="JAUTWS010000002">
    <property type="protein sequence ID" value="MDO9707124.1"/>
    <property type="molecule type" value="Genomic_DNA"/>
</dbReference>
<evidence type="ECO:0000256" key="3">
    <source>
        <dbReference type="ARBA" id="ARBA00022801"/>
    </source>
</evidence>
<keyword evidence="7" id="KW-1185">Reference proteome</keyword>
<dbReference type="CDD" id="cd16277">
    <property type="entry name" value="metallo-hydrolase-like_MBL-fold"/>
    <property type="match status" value="1"/>
</dbReference>
<dbReference type="PANTHER" id="PTHR42978:SF6">
    <property type="entry name" value="QUORUM-QUENCHING LACTONASE YTNP-RELATED"/>
    <property type="match status" value="1"/>
</dbReference>
<dbReference type="InterPro" id="IPR036866">
    <property type="entry name" value="RibonucZ/Hydroxyglut_hydro"/>
</dbReference>
<reference evidence="6 7" key="1">
    <citation type="submission" date="2023-08" db="EMBL/GenBank/DDBJ databases">
        <title>The draft genome sequence of Paracraurococcus sp. LOR1-02.</title>
        <authorList>
            <person name="Kingkaew E."/>
            <person name="Tanasupawat S."/>
        </authorList>
    </citation>
    <scope>NUCLEOTIDE SEQUENCE [LARGE SCALE GENOMIC DNA]</scope>
    <source>
        <strain evidence="6 7">LOR1-02</strain>
    </source>
</reference>
<evidence type="ECO:0000256" key="1">
    <source>
        <dbReference type="ARBA" id="ARBA00007749"/>
    </source>
</evidence>
<dbReference type="InterPro" id="IPR001279">
    <property type="entry name" value="Metallo-B-lactamas"/>
</dbReference>
<dbReference type="Gene3D" id="3.60.15.10">
    <property type="entry name" value="Ribonuclease Z/Hydroxyacylglutathione hydrolase-like"/>
    <property type="match status" value="1"/>
</dbReference>
<proteinExistence type="inferred from homology"/>
<dbReference type="PANTHER" id="PTHR42978">
    <property type="entry name" value="QUORUM-QUENCHING LACTONASE YTNP-RELATED-RELATED"/>
    <property type="match status" value="1"/>
</dbReference>
<organism evidence="6 7">
    <name type="scientific">Paracraurococcus lichenis</name>
    <dbReference type="NCBI Taxonomy" id="3064888"/>
    <lineage>
        <taxon>Bacteria</taxon>
        <taxon>Pseudomonadati</taxon>
        <taxon>Pseudomonadota</taxon>
        <taxon>Alphaproteobacteria</taxon>
        <taxon>Acetobacterales</taxon>
        <taxon>Roseomonadaceae</taxon>
        <taxon>Paracraurococcus</taxon>
    </lineage>
</organism>
<accession>A0ABT9DT95</accession>
<evidence type="ECO:0000313" key="7">
    <source>
        <dbReference type="Proteomes" id="UP001243009"/>
    </source>
</evidence>
<dbReference type="Proteomes" id="UP001243009">
    <property type="component" value="Unassembled WGS sequence"/>
</dbReference>
<dbReference type="SMART" id="SM00849">
    <property type="entry name" value="Lactamase_B"/>
    <property type="match status" value="1"/>
</dbReference>
<feature type="domain" description="Metallo-beta-lactamase" evidence="5">
    <location>
        <begin position="56"/>
        <end position="267"/>
    </location>
</feature>
<keyword evidence="4" id="KW-0862">Zinc</keyword>
<dbReference type="SUPFAM" id="SSF56281">
    <property type="entry name" value="Metallo-hydrolase/oxidoreductase"/>
    <property type="match status" value="1"/>
</dbReference>
<evidence type="ECO:0000256" key="4">
    <source>
        <dbReference type="ARBA" id="ARBA00022833"/>
    </source>
</evidence>
<keyword evidence="2" id="KW-0479">Metal-binding</keyword>
<evidence type="ECO:0000259" key="5">
    <source>
        <dbReference type="SMART" id="SM00849"/>
    </source>
</evidence>
<comment type="similarity">
    <text evidence="1">Belongs to the metallo-beta-lactamase superfamily.</text>
</comment>
<dbReference type="Pfam" id="PF00753">
    <property type="entry name" value="Lactamase_B"/>
    <property type="match status" value="1"/>
</dbReference>
<dbReference type="RefSeq" id="WP_305101997.1">
    <property type="nucleotide sequence ID" value="NZ_JAUTWS010000002.1"/>
</dbReference>
<dbReference type="InterPro" id="IPR051013">
    <property type="entry name" value="MBL_superfamily_lactonases"/>
</dbReference>
<evidence type="ECO:0000313" key="6">
    <source>
        <dbReference type="EMBL" id="MDO9707124.1"/>
    </source>
</evidence>
<name>A0ABT9DT95_9PROT</name>